<dbReference type="GO" id="GO:1990234">
    <property type="term" value="C:transferase complex"/>
    <property type="evidence" value="ECO:0007669"/>
    <property type="project" value="TreeGrafter"/>
</dbReference>
<dbReference type="OrthoDB" id="9927103at2759"/>
<comment type="cofactor">
    <cofactor evidence="1">
        <name>Mg(2+)</name>
        <dbReference type="ChEBI" id="CHEBI:18420"/>
    </cofactor>
</comment>
<keyword evidence="5" id="KW-0460">Magnesium</keyword>
<evidence type="ECO:0000256" key="6">
    <source>
        <dbReference type="ARBA" id="ARBA00023229"/>
    </source>
</evidence>
<proteinExistence type="inferred from homology"/>
<evidence type="ECO:0000256" key="3">
    <source>
        <dbReference type="ARBA" id="ARBA00022679"/>
    </source>
</evidence>
<comment type="similarity">
    <text evidence="2 11">Belongs to the FPP/GGPP synthase family.</text>
</comment>
<evidence type="ECO:0000256" key="8">
    <source>
        <dbReference type="ARBA" id="ARBA00032424"/>
    </source>
</evidence>
<sequence length="452" mass="49570">MALRLPPLLLLPRLTTRQLSTQPKTKLAPSLSILDLPSTTTHSLQAIVDPFELLANELSHLKQNIKALVGSDHLRLNSIAKYYLASAHQGKHLRPLVVLLISQATAAPPLADRPRPTNALHFIDRPISPPEILNDNNSSSDQQGLLPEEAEDSAILPAQRRLAEIAELIHVSSLLHDDVIDQAETRRGQASAPRQFGSKLSVLAGDFLLARASLNLARLRNFEVIELISSVISNLVEGELIQLESILVPHLQNPPKLAPSSDPSNLQSTSLAHSPAAFDPRLFDFYMRKNYLKTASLIAKTCRAAVILSSSSSSPPSPQTQELIEASYQFGKHLGLAFQIVDDILDYTGSEDELGKTGNGSDLKGGLITGPGLFAWKQFDRTFGELVVRKFCRPGDLDLAKEMVHKSDAIRCSYQLASQHIQLCRSQLNSFNDSDAKAGLQRLCDLVLNRNH</sequence>
<dbReference type="GO" id="GO:0006744">
    <property type="term" value="P:ubiquinone biosynthetic process"/>
    <property type="evidence" value="ECO:0007669"/>
    <property type="project" value="TreeGrafter"/>
</dbReference>
<evidence type="ECO:0000256" key="4">
    <source>
        <dbReference type="ARBA" id="ARBA00022723"/>
    </source>
</evidence>
<dbReference type="CDD" id="cd00685">
    <property type="entry name" value="Trans_IPPS_HT"/>
    <property type="match status" value="1"/>
</dbReference>
<keyword evidence="6" id="KW-0414">Isoprene biosynthesis</keyword>
<dbReference type="Proteomes" id="UP000324748">
    <property type="component" value="Unassembled WGS sequence"/>
</dbReference>
<dbReference type="EMBL" id="VSWC01000014">
    <property type="protein sequence ID" value="KAA1114856.1"/>
    <property type="molecule type" value="Genomic_DNA"/>
</dbReference>
<comment type="caution">
    <text evidence="12">The sequence shown here is derived from an EMBL/GenBank/DDBJ whole genome shotgun (WGS) entry which is preliminary data.</text>
</comment>
<evidence type="ECO:0000256" key="7">
    <source>
        <dbReference type="ARBA" id="ARBA00032380"/>
    </source>
</evidence>
<dbReference type="InterPro" id="IPR033749">
    <property type="entry name" value="Polyprenyl_synt_CS"/>
</dbReference>
<evidence type="ECO:0000256" key="1">
    <source>
        <dbReference type="ARBA" id="ARBA00001946"/>
    </source>
</evidence>
<dbReference type="SUPFAM" id="SSF48576">
    <property type="entry name" value="Terpenoid synthases"/>
    <property type="match status" value="1"/>
</dbReference>
<dbReference type="GO" id="GO:0046872">
    <property type="term" value="F:metal ion binding"/>
    <property type="evidence" value="ECO:0007669"/>
    <property type="project" value="UniProtKB-KW"/>
</dbReference>
<evidence type="ECO:0000313" key="13">
    <source>
        <dbReference type="Proteomes" id="UP000324748"/>
    </source>
</evidence>
<dbReference type="SFLD" id="SFLDS00005">
    <property type="entry name" value="Isoprenoid_Synthase_Type_I"/>
    <property type="match status" value="1"/>
</dbReference>
<evidence type="ECO:0000256" key="5">
    <source>
        <dbReference type="ARBA" id="ARBA00022842"/>
    </source>
</evidence>
<evidence type="ECO:0000256" key="9">
    <source>
        <dbReference type="ARBA" id="ARBA00032448"/>
    </source>
</evidence>
<dbReference type="AlphaFoldDB" id="A0A5B0QNI4"/>
<dbReference type="GO" id="GO:0008299">
    <property type="term" value="P:isoprenoid biosynthetic process"/>
    <property type="evidence" value="ECO:0007669"/>
    <property type="project" value="UniProtKB-KW"/>
</dbReference>
<evidence type="ECO:0000256" key="2">
    <source>
        <dbReference type="ARBA" id="ARBA00006706"/>
    </source>
</evidence>
<evidence type="ECO:0000256" key="10">
    <source>
        <dbReference type="ARBA" id="ARBA00032873"/>
    </source>
</evidence>
<dbReference type="InterPro" id="IPR000092">
    <property type="entry name" value="Polyprenyl_synt"/>
</dbReference>
<evidence type="ECO:0000313" key="12">
    <source>
        <dbReference type="EMBL" id="KAA1114856.1"/>
    </source>
</evidence>
<reference evidence="12 13" key="1">
    <citation type="submission" date="2019-05" db="EMBL/GenBank/DDBJ databases">
        <title>Emergence of the Ug99 lineage of the wheat stem rust pathogen through somatic hybridization.</title>
        <authorList>
            <person name="Li F."/>
            <person name="Upadhyaya N.M."/>
            <person name="Sperschneider J."/>
            <person name="Matny O."/>
            <person name="Nguyen-Phuc H."/>
            <person name="Mago R."/>
            <person name="Raley C."/>
            <person name="Miller M.E."/>
            <person name="Silverstein K.A.T."/>
            <person name="Henningsen E."/>
            <person name="Hirsch C.D."/>
            <person name="Visser B."/>
            <person name="Pretorius Z.A."/>
            <person name="Steffenson B.J."/>
            <person name="Schwessinger B."/>
            <person name="Dodds P.N."/>
            <person name="Figueroa M."/>
        </authorList>
    </citation>
    <scope>NUCLEOTIDE SEQUENCE [LARGE SCALE GENOMIC DNA]</scope>
    <source>
        <strain evidence="12">21-0</strain>
    </source>
</reference>
<organism evidence="12 13">
    <name type="scientific">Puccinia graminis f. sp. tritici</name>
    <dbReference type="NCBI Taxonomy" id="56615"/>
    <lineage>
        <taxon>Eukaryota</taxon>
        <taxon>Fungi</taxon>
        <taxon>Dikarya</taxon>
        <taxon>Basidiomycota</taxon>
        <taxon>Pucciniomycotina</taxon>
        <taxon>Pucciniomycetes</taxon>
        <taxon>Pucciniales</taxon>
        <taxon>Pucciniaceae</taxon>
        <taxon>Puccinia</taxon>
    </lineage>
</organism>
<keyword evidence="3 11" id="KW-0808">Transferase</keyword>
<dbReference type="PANTHER" id="PTHR12001">
    <property type="entry name" value="GERANYLGERANYL PYROPHOSPHATE SYNTHASE"/>
    <property type="match status" value="1"/>
</dbReference>
<dbReference type="PROSITE" id="PS00723">
    <property type="entry name" value="POLYPRENYL_SYNTHASE_1"/>
    <property type="match status" value="1"/>
</dbReference>
<keyword evidence="4" id="KW-0479">Metal-binding</keyword>
<dbReference type="PANTHER" id="PTHR12001:SF69">
    <property type="entry name" value="ALL TRANS-POLYPRENYL-DIPHOSPHATE SYNTHASE PDSS1"/>
    <property type="match status" value="1"/>
</dbReference>
<dbReference type="InterPro" id="IPR008949">
    <property type="entry name" value="Isoprenoid_synthase_dom_sf"/>
</dbReference>
<name>A0A5B0QNI4_PUCGR</name>
<protein>
    <recommendedName>
        <fullName evidence="10">(2E,6E)-farnesyl diphosphate synthase</fullName>
    </recommendedName>
    <alternativeName>
        <fullName evidence="9">Dimethylallyltranstransferase</fullName>
    </alternativeName>
    <alternativeName>
        <fullName evidence="8">Farnesyl diphosphate synthase</fullName>
    </alternativeName>
    <alternativeName>
        <fullName evidence="7">Geranyltranstransferase</fullName>
    </alternativeName>
</protein>
<dbReference type="Gene3D" id="1.10.600.10">
    <property type="entry name" value="Farnesyl Diphosphate Synthase"/>
    <property type="match status" value="1"/>
</dbReference>
<keyword evidence="13" id="KW-1185">Reference proteome</keyword>
<dbReference type="GO" id="GO:0004659">
    <property type="term" value="F:prenyltransferase activity"/>
    <property type="evidence" value="ECO:0007669"/>
    <property type="project" value="InterPro"/>
</dbReference>
<gene>
    <name evidence="12" type="primary">COQ1_2</name>
    <name evidence="12" type="ORF">PGT21_025578</name>
</gene>
<dbReference type="Pfam" id="PF00348">
    <property type="entry name" value="polyprenyl_synt"/>
    <property type="match status" value="1"/>
</dbReference>
<accession>A0A5B0QNI4</accession>
<evidence type="ECO:0000256" key="11">
    <source>
        <dbReference type="RuleBase" id="RU004466"/>
    </source>
</evidence>
<dbReference type="PROSITE" id="PS00444">
    <property type="entry name" value="POLYPRENYL_SYNTHASE_2"/>
    <property type="match status" value="1"/>
</dbReference>